<feature type="non-terminal residue" evidence="1">
    <location>
        <position position="1"/>
    </location>
</feature>
<sequence>GRTRRAWWLGDVGDGGRRSATRWCREGDRPATGAARRVGVAHGCVSQAFGGLRRGV</sequence>
<organism evidence="1">
    <name type="scientific">uncultured Thermomicrobiales bacterium</name>
    <dbReference type="NCBI Taxonomy" id="1645740"/>
    <lineage>
        <taxon>Bacteria</taxon>
        <taxon>Pseudomonadati</taxon>
        <taxon>Thermomicrobiota</taxon>
        <taxon>Thermomicrobia</taxon>
        <taxon>Thermomicrobiales</taxon>
        <taxon>environmental samples</taxon>
    </lineage>
</organism>
<dbReference type="EMBL" id="CADCWN010000099">
    <property type="protein sequence ID" value="CAA9563664.1"/>
    <property type="molecule type" value="Genomic_DNA"/>
</dbReference>
<reference evidence="1" key="1">
    <citation type="submission" date="2020-02" db="EMBL/GenBank/DDBJ databases">
        <authorList>
            <person name="Meier V. D."/>
        </authorList>
    </citation>
    <scope>NUCLEOTIDE SEQUENCE</scope>
    <source>
        <strain evidence="1">AVDCRST_MAG18</strain>
    </source>
</reference>
<name>A0A6J4V3F3_9BACT</name>
<feature type="non-terminal residue" evidence="1">
    <location>
        <position position="56"/>
    </location>
</feature>
<evidence type="ECO:0000313" key="1">
    <source>
        <dbReference type="EMBL" id="CAA9563664.1"/>
    </source>
</evidence>
<dbReference type="AlphaFoldDB" id="A0A6J4V3F3"/>
<proteinExistence type="predicted"/>
<gene>
    <name evidence="1" type="ORF">AVDCRST_MAG18-1291</name>
</gene>
<protein>
    <submittedName>
        <fullName evidence="1">Uncharacterized protein</fullName>
    </submittedName>
</protein>
<accession>A0A6J4V3F3</accession>